<evidence type="ECO:0000313" key="3">
    <source>
        <dbReference type="Proteomes" id="UP000660262"/>
    </source>
</evidence>
<comment type="caution">
    <text evidence="2">The sequence shown here is derived from an EMBL/GenBank/DDBJ whole genome shotgun (WGS) entry which is preliminary data.</text>
</comment>
<dbReference type="EMBL" id="BNJQ01000005">
    <property type="protein sequence ID" value="GHP03442.1"/>
    <property type="molecule type" value="Genomic_DNA"/>
</dbReference>
<protein>
    <recommendedName>
        <fullName evidence="4">Calmodulin-lysine N-methyltransferase</fullName>
    </recommendedName>
</protein>
<feature type="region of interest" description="Disordered" evidence="1">
    <location>
        <begin position="197"/>
        <end position="217"/>
    </location>
</feature>
<evidence type="ECO:0000313" key="2">
    <source>
        <dbReference type="EMBL" id="GHP03442.1"/>
    </source>
</evidence>
<sequence>MGDNADTKHDGNGASCKGPGRASGSFYTGEYGGVSFKPRNAIANEFQDPFCFHAYSPVTMRTNTVTVTQNFTVGVGGCVWECGDLLRRFLVAEQQDVLKHTKTMSTISKTTLPWTFLWNQTTAIELGCGTAIGALAAAAAGAKAVCATDFAHVLDAVTRANAASNKHLGCPVALREWSWGNEEHEAEIIKWIDDASTSGSANTRKTKAAKSRGDKSRTSADLAPQTLLVLGADLAYVPEVFDKLVACLQSLERASQARGWKFAFAFAHRPRLPAAEDLLLSLEDIFSYHDFVSSSLLDKRYQNTKYAATTGVRIYTSKRNTPNVLLETT</sequence>
<dbReference type="SUPFAM" id="SSF53335">
    <property type="entry name" value="S-adenosyl-L-methionine-dependent methyltransferases"/>
    <property type="match status" value="1"/>
</dbReference>
<organism evidence="2 3">
    <name type="scientific">Pycnococcus provasolii</name>
    <dbReference type="NCBI Taxonomy" id="41880"/>
    <lineage>
        <taxon>Eukaryota</taxon>
        <taxon>Viridiplantae</taxon>
        <taxon>Chlorophyta</taxon>
        <taxon>Pseudoscourfieldiophyceae</taxon>
        <taxon>Pseudoscourfieldiales</taxon>
        <taxon>Pycnococcaceae</taxon>
        <taxon>Pycnococcus</taxon>
    </lineage>
</organism>
<keyword evidence="3" id="KW-1185">Reference proteome</keyword>
<reference evidence="2" key="1">
    <citation type="submission" date="2020-10" db="EMBL/GenBank/DDBJ databases">
        <title>Unveiling of a novel bifunctional photoreceptor, Dualchrome1, isolated from a cosmopolitan green alga.</title>
        <authorList>
            <person name="Suzuki S."/>
            <person name="Kawachi M."/>
        </authorList>
    </citation>
    <scope>NUCLEOTIDE SEQUENCE</scope>
    <source>
        <strain evidence="2">NIES 2893</strain>
    </source>
</reference>
<accession>A0A830H9Y3</accession>
<name>A0A830H9Y3_9CHLO</name>
<dbReference type="InterPro" id="IPR019410">
    <property type="entry name" value="Methyltransf_16"/>
</dbReference>
<proteinExistence type="predicted"/>
<gene>
    <name evidence="2" type="ORF">PPROV_000219700</name>
</gene>
<dbReference type="Proteomes" id="UP000660262">
    <property type="component" value="Unassembled WGS sequence"/>
</dbReference>
<dbReference type="PANTHER" id="PTHR14614">
    <property type="entry name" value="HEPATOCELLULAR CARCINOMA-ASSOCIATED ANTIGEN"/>
    <property type="match status" value="1"/>
</dbReference>
<dbReference type="Gene3D" id="3.40.50.150">
    <property type="entry name" value="Vaccinia Virus protein VP39"/>
    <property type="match status" value="1"/>
</dbReference>
<dbReference type="Pfam" id="PF10294">
    <property type="entry name" value="Methyltransf_16"/>
    <property type="match status" value="1"/>
</dbReference>
<dbReference type="InterPro" id="IPR029063">
    <property type="entry name" value="SAM-dependent_MTases_sf"/>
</dbReference>
<dbReference type="AlphaFoldDB" id="A0A830H9Y3"/>
<evidence type="ECO:0008006" key="4">
    <source>
        <dbReference type="Google" id="ProtNLM"/>
    </source>
</evidence>
<evidence type="ECO:0000256" key="1">
    <source>
        <dbReference type="SAM" id="MobiDB-lite"/>
    </source>
</evidence>